<dbReference type="SUPFAM" id="SSF88713">
    <property type="entry name" value="Glycoside hydrolase/deacetylase"/>
    <property type="match status" value="1"/>
</dbReference>
<name>A0A366ICW0_9FIRM</name>
<dbReference type="InterPro" id="IPR011330">
    <property type="entry name" value="Glyco_hydro/deAcase_b/a-brl"/>
</dbReference>
<dbReference type="Pfam" id="PF01522">
    <property type="entry name" value="Polysacc_deac_1"/>
    <property type="match status" value="1"/>
</dbReference>
<keyword evidence="1" id="KW-0472">Membrane</keyword>
<reference evidence="3 4" key="1">
    <citation type="submission" date="2018-06" db="EMBL/GenBank/DDBJ databases">
        <title>Genomic Encyclopedia of Type Strains, Phase IV (KMG-IV): sequencing the most valuable type-strain genomes for metagenomic binning, comparative biology and taxonomic classification.</title>
        <authorList>
            <person name="Goeker M."/>
        </authorList>
    </citation>
    <scope>NUCLEOTIDE SEQUENCE [LARGE SCALE GENOMIC DNA]</scope>
    <source>
        <strain evidence="3 4">DSM 22112</strain>
    </source>
</reference>
<evidence type="ECO:0000313" key="3">
    <source>
        <dbReference type="EMBL" id="RBP67473.1"/>
    </source>
</evidence>
<feature type="domain" description="NodB homology" evidence="2">
    <location>
        <begin position="83"/>
        <end position="266"/>
    </location>
</feature>
<dbReference type="AlphaFoldDB" id="A0A366ICW0"/>
<evidence type="ECO:0000259" key="2">
    <source>
        <dbReference type="PROSITE" id="PS51677"/>
    </source>
</evidence>
<dbReference type="RefSeq" id="WP_113920034.1">
    <property type="nucleotide sequence ID" value="NZ_QNRX01000004.1"/>
</dbReference>
<dbReference type="PANTHER" id="PTHR10587:SF78">
    <property type="entry name" value="PEPTIDOGLYCAN-N-ACETYLMURAMIC ACID DEACETYLASE PDAA"/>
    <property type="match status" value="1"/>
</dbReference>
<evidence type="ECO:0000256" key="1">
    <source>
        <dbReference type="SAM" id="Phobius"/>
    </source>
</evidence>
<keyword evidence="1" id="KW-0812">Transmembrane</keyword>
<organism evidence="3 4">
    <name type="scientific">Alkalibaculum bacchi</name>
    <dbReference type="NCBI Taxonomy" id="645887"/>
    <lineage>
        <taxon>Bacteria</taxon>
        <taxon>Bacillati</taxon>
        <taxon>Bacillota</taxon>
        <taxon>Clostridia</taxon>
        <taxon>Eubacteriales</taxon>
        <taxon>Eubacteriaceae</taxon>
        <taxon>Alkalibaculum</taxon>
    </lineage>
</organism>
<keyword evidence="1" id="KW-1133">Transmembrane helix</keyword>
<accession>A0A366ICW0</accession>
<feature type="transmembrane region" description="Helical" evidence="1">
    <location>
        <begin position="7"/>
        <end position="28"/>
    </location>
</feature>
<comment type="caution">
    <text evidence="3">The sequence shown here is derived from an EMBL/GenBank/DDBJ whole genome shotgun (WGS) entry which is preliminary data.</text>
</comment>
<dbReference type="GO" id="GO:0005975">
    <property type="term" value="P:carbohydrate metabolic process"/>
    <property type="evidence" value="ECO:0007669"/>
    <property type="project" value="InterPro"/>
</dbReference>
<dbReference type="Proteomes" id="UP000253490">
    <property type="component" value="Unassembled WGS sequence"/>
</dbReference>
<gene>
    <name evidence="3" type="ORF">DES36_104175</name>
</gene>
<dbReference type="GO" id="GO:0016810">
    <property type="term" value="F:hydrolase activity, acting on carbon-nitrogen (but not peptide) bonds"/>
    <property type="evidence" value="ECO:0007669"/>
    <property type="project" value="InterPro"/>
</dbReference>
<protein>
    <submittedName>
        <fullName evidence="3">Peptidoglycan-N-acetylmuramic acid deacetylase</fullName>
    </submittedName>
</protein>
<evidence type="ECO:0000313" key="4">
    <source>
        <dbReference type="Proteomes" id="UP000253490"/>
    </source>
</evidence>
<dbReference type="Gene3D" id="3.20.20.370">
    <property type="entry name" value="Glycoside hydrolase/deacetylase"/>
    <property type="match status" value="1"/>
</dbReference>
<dbReference type="EMBL" id="QNRX01000004">
    <property type="protein sequence ID" value="RBP67473.1"/>
    <property type="molecule type" value="Genomic_DNA"/>
</dbReference>
<dbReference type="InterPro" id="IPR050248">
    <property type="entry name" value="Polysacc_deacetylase_ArnD"/>
</dbReference>
<dbReference type="PANTHER" id="PTHR10587">
    <property type="entry name" value="GLYCOSYL TRANSFERASE-RELATED"/>
    <property type="match status" value="1"/>
</dbReference>
<proteinExistence type="predicted"/>
<sequence>MRRKDNYLPFIFIFIICIIVISSVNHFGQEEQMSTSANSNQAETSGVDWFVPKSEKNQRPVFPNYVDSYIEKYNAYVIGSEEKEIYLSFNCGYELNNYTLDVLDILKEQNVKATFFITGDYLRSSTDIVKRMKEEGHIVGNHGNTHADLSTLLSGEIKKELVDFELCYKQVMGVDYTDKFFRPASGRFTEESLKIAKELNYTTVFWSLSYKDWETDNQPGKDIAYEKIISSVHPGCILMLHTVSQSNVEALGDVISDLKDQGYTFKSLEEFS</sequence>
<dbReference type="GO" id="GO:0016020">
    <property type="term" value="C:membrane"/>
    <property type="evidence" value="ECO:0007669"/>
    <property type="project" value="TreeGrafter"/>
</dbReference>
<keyword evidence="4" id="KW-1185">Reference proteome</keyword>
<dbReference type="PROSITE" id="PS51677">
    <property type="entry name" value="NODB"/>
    <property type="match status" value="1"/>
</dbReference>
<dbReference type="OrthoDB" id="9812065at2"/>
<dbReference type="InterPro" id="IPR002509">
    <property type="entry name" value="NODB_dom"/>
</dbReference>